<dbReference type="GO" id="GO:0016887">
    <property type="term" value="F:ATP hydrolysis activity"/>
    <property type="evidence" value="ECO:0007669"/>
    <property type="project" value="InterPro"/>
</dbReference>
<reference evidence="6" key="1">
    <citation type="submission" date="2023-05" db="EMBL/GenBank/DDBJ databases">
        <authorList>
            <person name="Huff M."/>
        </authorList>
    </citation>
    <scope>NUCLEOTIDE SEQUENCE</scope>
</reference>
<keyword evidence="7" id="KW-1185">Reference proteome</keyword>
<organism evidence="6 7">
    <name type="scientific">Fraxinus pennsylvanica</name>
    <dbReference type="NCBI Taxonomy" id="56036"/>
    <lineage>
        <taxon>Eukaryota</taxon>
        <taxon>Viridiplantae</taxon>
        <taxon>Streptophyta</taxon>
        <taxon>Embryophyta</taxon>
        <taxon>Tracheophyta</taxon>
        <taxon>Spermatophyta</taxon>
        <taxon>Magnoliopsida</taxon>
        <taxon>eudicotyledons</taxon>
        <taxon>Gunneridae</taxon>
        <taxon>Pentapetalae</taxon>
        <taxon>asterids</taxon>
        <taxon>lamiids</taxon>
        <taxon>Lamiales</taxon>
        <taxon>Oleaceae</taxon>
        <taxon>Oleeae</taxon>
        <taxon>Fraxinus</taxon>
    </lineage>
</organism>
<proteinExistence type="inferred from homology"/>
<name>A0AAD1Z2R4_9LAMI</name>
<dbReference type="PROSITE" id="PS50088">
    <property type="entry name" value="ANK_REPEAT"/>
    <property type="match status" value="3"/>
</dbReference>
<dbReference type="EMBL" id="OU503040">
    <property type="protein sequence ID" value="CAI9761719.1"/>
    <property type="molecule type" value="Genomic_DNA"/>
</dbReference>
<dbReference type="Pfam" id="PF13857">
    <property type="entry name" value="Ank_5"/>
    <property type="match status" value="1"/>
</dbReference>
<sequence length="1021" mass="113334">MPPTYFPLRWESTGDQWWFASPIDWAAANGHYDLVRELLHLDTNLLIKLSSLRRIRRLESVWDNEEQFNDAAKYRSRVAQQLLQECETKKGHNSLIRAGYGGWLLYTAASAGDVIFVKELLDKDPLLVFGEGEYGVTDIFYAAARSKNSEVFRLVFDHAILRTYSWTTKGENEEVSSAFKSEMVNRAVHAAARGGNIEILREFCKDESDVLAYRDAQGSLVLHTASGRGQVEVVKNLLSSFNIINATDNQGNTALIVAAYRGHVDVVKILICASPSRTSLTNNYGDTFLHMAVAGFRTPGFQRLDRQMELMKQLVGGKIVNMEDIINVKNNDGRTALHMAVIENIQSDVVELLMSVRYINLNIRDEDGNTPLDLLKQRPKSASSEILIKRLISAGGISNCQDQMTRSVLASHLRMQGIGGSPGTSFRIPDTEIFLYSGIGNASDVSCELTSGYASCSGELNRLDSPAGSSSTNKKKSDSVNNAARLLKILLRWAGKKKRKEEITELEDNNSVESLRICSSFKNSPIPLRQQFSRISSLPNNKRLATRSNLPSPSTKQKFAAELSHGVVQMMPRSCFGSPSTPFTESSWSSAVSADKEKGVDLDSAVAGPSSLNQSPKIQESKMKHMHSSNMRLMNQFFCFGAQGLAVDNQNHEKQTYVLLLLISFVSNMEEYDSSSMNLYLLSLPPPLVAASPRHNHLRPCESTAASNHLICLGKHMFFAKLDGLAEGSAENSSQMGISRSRVEHAHFDTIVDGEKFMTQDIDENDYIEIAGLIPESVRVLMQKVEHDEFTKVLRASVEGQTDVVTPKVPAVSEQLWVDKYAPSSFTELLSDEQTNREVLLWLKQWDSSVFGSEIKSTGDEVLSALRRHSSGVQHVKRSTNSSFASNREPRFIRENVRAHNKMDEEKSESPGFHEAWDKKRKQFGPPEQKILLLCGPPGLGKTTLAHVAARHCGYRVVEINASDDRSLSTIETKILDVVQMNSIIADSKPKCLVIDEIDGALADGKGAVEVILKLSIHDLD</sequence>
<dbReference type="InterPro" id="IPR003959">
    <property type="entry name" value="ATPase_AAA_core"/>
</dbReference>
<evidence type="ECO:0000256" key="1">
    <source>
        <dbReference type="ARBA" id="ARBA00004123"/>
    </source>
</evidence>
<dbReference type="Proteomes" id="UP000834106">
    <property type="component" value="Chromosome 5"/>
</dbReference>
<dbReference type="AlphaFoldDB" id="A0AAD1Z2R4"/>
<dbReference type="SMART" id="SM00248">
    <property type="entry name" value="ANK"/>
    <property type="match status" value="9"/>
</dbReference>
<comment type="subcellular location">
    <subcellularLocation>
        <location evidence="1">Nucleus</location>
    </subcellularLocation>
</comment>
<comment type="similarity">
    <text evidence="3">Belongs to the activator 1 small subunits family. CTF18 subfamily.</text>
</comment>
<dbReference type="InterPro" id="IPR003593">
    <property type="entry name" value="AAA+_ATPase"/>
</dbReference>
<dbReference type="SMART" id="SM00382">
    <property type="entry name" value="AAA"/>
    <property type="match status" value="1"/>
</dbReference>
<evidence type="ECO:0000256" key="3">
    <source>
        <dbReference type="ARBA" id="ARBA00043975"/>
    </source>
</evidence>
<dbReference type="SUPFAM" id="SSF48403">
    <property type="entry name" value="Ankyrin repeat"/>
    <property type="match status" value="1"/>
</dbReference>
<feature type="repeat" description="ANK" evidence="4">
    <location>
        <begin position="250"/>
        <end position="271"/>
    </location>
</feature>
<keyword evidence="4" id="KW-0040">ANK repeat</keyword>
<dbReference type="Gene3D" id="1.25.40.20">
    <property type="entry name" value="Ankyrin repeat-containing domain"/>
    <property type="match status" value="3"/>
</dbReference>
<dbReference type="GO" id="GO:0005524">
    <property type="term" value="F:ATP binding"/>
    <property type="evidence" value="ECO:0007669"/>
    <property type="project" value="InterPro"/>
</dbReference>
<evidence type="ECO:0000256" key="2">
    <source>
        <dbReference type="ARBA" id="ARBA00023242"/>
    </source>
</evidence>
<dbReference type="Gene3D" id="3.40.50.300">
    <property type="entry name" value="P-loop containing nucleotide triphosphate hydrolases"/>
    <property type="match status" value="1"/>
</dbReference>
<dbReference type="InterPro" id="IPR027417">
    <property type="entry name" value="P-loop_NTPase"/>
</dbReference>
<feature type="repeat" description="ANK" evidence="4">
    <location>
        <begin position="217"/>
        <end position="249"/>
    </location>
</feature>
<accession>A0AAD1Z2R4</accession>
<dbReference type="PROSITE" id="PS50297">
    <property type="entry name" value="ANK_REP_REGION"/>
    <property type="match status" value="2"/>
</dbReference>
<dbReference type="InterPro" id="IPR002110">
    <property type="entry name" value="Ankyrin_rpt"/>
</dbReference>
<evidence type="ECO:0000259" key="5">
    <source>
        <dbReference type="SMART" id="SM00382"/>
    </source>
</evidence>
<dbReference type="GO" id="GO:0005634">
    <property type="term" value="C:nucleus"/>
    <property type="evidence" value="ECO:0007669"/>
    <property type="project" value="UniProtKB-SubCell"/>
</dbReference>
<protein>
    <recommendedName>
        <fullName evidence="5">AAA+ ATPase domain-containing protein</fullName>
    </recommendedName>
</protein>
<dbReference type="Pfam" id="PF12796">
    <property type="entry name" value="Ank_2"/>
    <property type="match status" value="1"/>
</dbReference>
<dbReference type="CDD" id="cd00009">
    <property type="entry name" value="AAA"/>
    <property type="match status" value="1"/>
</dbReference>
<keyword evidence="2" id="KW-0539">Nucleus</keyword>
<feature type="domain" description="AAA+ ATPase" evidence="5">
    <location>
        <begin position="928"/>
        <end position="1019"/>
    </location>
</feature>
<evidence type="ECO:0000313" key="7">
    <source>
        <dbReference type="Proteomes" id="UP000834106"/>
    </source>
</evidence>
<dbReference type="SUPFAM" id="SSF52540">
    <property type="entry name" value="P-loop containing nucleoside triphosphate hydrolases"/>
    <property type="match status" value="1"/>
</dbReference>
<dbReference type="InterPro" id="IPR053016">
    <property type="entry name" value="CTF18-RFC_complex"/>
</dbReference>
<dbReference type="PANTHER" id="PTHR46765:SF1">
    <property type="entry name" value="P-LOOP CONTAINING NUCLEOSIDE TRIPHOSPHATE HYDROLASES SUPERFAMILY PROTEIN"/>
    <property type="match status" value="1"/>
</dbReference>
<evidence type="ECO:0000256" key="4">
    <source>
        <dbReference type="PROSITE-ProRule" id="PRU00023"/>
    </source>
</evidence>
<dbReference type="InterPro" id="IPR036770">
    <property type="entry name" value="Ankyrin_rpt-contain_sf"/>
</dbReference>
<evidence type="ECO:0000313" key="6">
    <source>
        <dbReference type="EMBL" id="CAI9761719.1"/>
    </source>
</evidence>
<gene>
    <name evidence="6" type="ORF">FPE_LOCUS9149</name>
</gene>
<dbReference type="PANTHER" id="PTHR46765">
    <property type="entry name" value="P-LOOP CONTAINING NUCLEOSIDE TRIPHOSPHATE HYDROLASES SUPERFAMILY PROTEIN"/>
    <property type="match status" value="1"/>
</dbReference>
<feature type="repeat" description="ANK" evidence="4">
    <location>
        <begin position="332"/>
        <end position="355"/>
    </location>
</feature>
<dbReference type="Pfam" id="PF00004">
    <property type="entry name" value="AAA"/>
    <property type="match status" value="1"/>
</dbReference>